<dbReference type="CDD" id="cd00082">
    <property type="entry name" value="HisKA"/>
    <property type="match status" value="1"/>
</dbReference>
<evidence type="ECO:0000259" key="14">
    <source>
        <dbReference type="PROSITE" id="PS50112"/>
    </source>
</evidence>
<comment type="catalytic activity">
    <reaction evidence="1">
        <text>ATP + protein L-histidine = ADP + protein N-phospho-L-histidine.</text>
        <dbReference type="EC" id="2.7.13.3"/>
    </reaction>
</comment>
<keyword evidence="18" id="KW-1185">Reference proteome</keyword>
<dbReference type="SUPFAM" id="SSF55874">
    <property type="entry name" value="ATPase domain of HSP90 chaperone/DNA topoisomerase II/histidine kinase"/>
    <property type="match status" value="1"/>
</dbReference>
<keyword evidence="10" id="KW-0472">Membrane</keyword>
<dbReference type="GO" id="GO:0005886">
    <property type="term" value="C:plasma membrane"/>
    <property type="evidence" value="ECO:0007669"/>
    <property type="project" value="UniProtKB-SubCell"/>
</dbReference>
<reference evidence="17" key="1">
    <citation type="submission" date="2021-01" db="EMBL/GenBank/DDBJ databases">
        <title>Whole genome shotgun sequence of Dactylosporangium siamense NBRC 106093.</title>
        <authorList>
            <person name="Komaki H."/>
            <person name="Tamura T."/>
        </authorList>
    </citation>
    <scope>NUCLEOTIDE SEQUENCE</scope>
    <source>
        <strain evidence="17">NBRC 106093</strain>
    </source>
</reference>
<keyword evidence="9" id="KW-0902">Two-component regulatory system</keyword>
<dbReference type="PANTHER" id="PTHR42878:SF15">
    <property type="entry name" value="BACTERIOPHYTOCHROME"/>
    <property type="match status" value="1"/>
</dbReference>
<dbReference type="SUPFAM" id="SSF47384">
    <property type="entry name" value="Homodimeric domain of signal transducing histidine kinase"/>
    <property type="match status" value="1"/>
</dbReference>
<dbReference type="Proteomes" id="UP000660611">
    <property type="component" value="Unassembled WGS sequence"/>
</dbReference>
<evidence type="ECO:0000313" key="17">
    <source>
        <dbReference type="EMBL" id="GIG46289.1"/>
    </source>
</evidence>
<dbReference type="SMART" id="SM00387">
    <property type="entry name" value="HATPase_c"/>
    <property type="match status" value="1"/>
</dbReference>
<feature type="domain" description="PAS" evidence="14">
    <location>
        <begin position="466"/>
        <end position="539"/>
    </location>
</feature>
<dbReference type="GO" id="GO:0030295">
    <property type="term" value="F:protein kinase activator activity"/>
    <property type="evidence" value="ECO:0007669"/>
    <property type="project" value="TreeGrafter"/>
</dbReference>
<evidence type="ECO:0000256" key="11">
    <source>
        <dbReference type="ARBA" id="ARBA00039401"/>
    </source>
</evidence>
<dbReference type="GO" id="GO:0000156">
    <property type="term" value="F:phosphorelay response regulator activity"/>
    <property type="evidence" value="ECO:0007669"/>
    <property type="project" value="TreeGrafter"/>
</dbReference>
<keyword evidence="8" id="KW-1133">Transmembrane helix</keyword>
<dbReference type="InterPro" id="IPR004358">
    <property type="entry name" value="Sig_transdc_His_kin-like_C"/>
</dbReference>
<dbReference type="PROSITE" id="PS50109">
    <property type="entry name" value="HIS_KIN"/>
    <property type="match status" value="1"/>
</dbReference>
<protein>
    <recommendedName>
        <fullName evidence="11">Sensor-like histidine kinase SenX3</fullName>
        <ecNumber evidence="3">2.7.13.3</ecNumber>
    </recommendedName>
</protein>
<dbReference type="InterPro" id="IPR001610">
    <property type="entry name" value="PAC"/>
</dbReference>
<dbReference type="Pfam" id="PF13426">
    <property type="entry name" value="PAS_9"/>
    <property type="match status" value="1"/>
</dbReference>
<dbReference type="SMART" id="SM00388">
    <property type="entry name" value="HisKA"/>
    <property type="match status" value="1"/>
</dbReference>
<dbReference type="Gene3D" id="3.30.450.20">
    <property type="entry name" value="PAS domain"/>
    <property type="match status" value="2"/>
</dbReference>
<keyword evidence="5" id="KW-0808">Transferase</keyword>
<feature type="domain" description="CHASE" evidence="16">
    <location>
        <begin position="148"/>
        <end position="237"/>
    </location>
</feature>
<dbReference type="InterPro" id="IPR050351">
    <property type="entry name" value="BphY/WalK/GraS-like"/>
</dbReference>
<evidence type="ECO:0000259" key="16">
    <source>
        <dbReference type="PROSITE" id="PS50839"/>
    </source>
</evidence>
<dbReference type="GO" id="GO:0007234">
    <property type="term" value="P:osmosensory signaling via phosphorelay pathway"/>
    <property type="evidence" value="ECO:0007669"/>
    <property type="project" value="TreeGrafter"/>
</dbReference>
<evidence type="ECO:0000256" key="5">
    <source>
        <dbReference type="ARBA" id="ARBA00022679"/>
    </source>
</evidence>
<evidence type="ECO:0000256" key="2">
    <source>
        <dbReference type="ARBA" id="ARBA00004236"/>
    </source>
</evidence>
<dbReference type="PROSITE" id="PS50113">
    <property type="entry name" value="PAC"/>
    <property type="match status" value="1"/>
</dbReference>
<dbReference type="InterPro" id="IPR036890">
    <property type="entry name" value="HATPase_C_sf"/>
</dbReference>
<dbReference type="GO" id="GO:0000155">
    <property type="term" value="F:phosphorelay sensor kinase activity"/>
    <property type="evidence" value="ECO:0007669"/>
    <property type="project" value="InterPro"/>
</dbReference>
<organism evidence="17 18">
    <name type="scientific">Dactylosporangium siamense</name>
    <dbReference type="NCBI Taxonomy" id="685454"/>
    <lineage>
        <taxon>Bacteria</taxon>
        <taxon>Bacillati</taxon>
        <taxon>Actinomycetota</taxon>
        <taxon>Actinomycetes</taxon>
        <taxon>Micromonosporales</taxon>
        <taxon>Micromonosporaceae</taxon>
        <taxon>Dactylosporangium</taxon>
    </lineage>
</organism>
<evidence type="ECO:0000259" key="13">
    <source>
        <dbReference type="PROSITE" id="PS50109"/>
    </source>
</evidence>
<dbReference type="FunFam" id="1.10.287.130:FF:000070">
    <property type="entry name" value="Histidine kinase sensor protein"/>
    <property type="match status" value="1"/>
</dbReference>
<dbReference type="Pfam" id="PF02518">
    <property type="entry name" value="HATPase_c"/>
    <property type="match status" value="1"/>
</dbReference>
<dbReference type="SMART" id="SM00091">
    <property type="entry name" value="PAS"/>
    <property type="match status" value="2"/>
</dbReference>
<accession>A0A919PLS5</accession>
<dbReference type="InterPro" id="IPR005467">
    <property type="entry name" value="His_kinase_dom"/>
</dbReference>
<dbReference type="PRINTS" id="PR00344">
    <property type="entry name" value="BCTRLSENSOR"/>
</dbReference>
<dbReference type="InterPro" id="IPR006189">
    <property type="entry name" value="CHASE_dom"/>
</dbReference>
<dbReference type="Pfam" id="PF00512">
    <property type="entry name" value="HisKA"/>
    <property type="match status" value="1"/>
</dbReference>
<keyword evidence="4" id="KW-0597">Phosphoprotein</keyword>
<name>A0A919PLS5_9ACTN</name>
<dbReference type="InterPro" id="IPR035965">
    <property type="entry name" value="PAS-like_dom_sf"/>
</dbReference>
<dbReference type="Pfam" id="PF08448">
    <property type="entry name" value="PAS_4"/>
    <property type="match status" value="1"/>
</dbReference>
<evidence type="ECO:0000259" key="15">
    <source>
        <dbReference type="PROSITE" id="PS50113"/>
    </source>
</evidence>
<dbReference type="Gene3D" id="1.10.287.130">
    <property type="match status" value="1"/>
</dbReference>
<evidence type="ECO:0000256" key="1">
    <source>
        <dbReference type="ARBA" id="ARBA00000085"/>
    </source>
</evidence>
<evidence type="ECO:0000256" key="10">
    <source>
        <dbReference type="ARBA" id="ARBA00023136"/>
    </source>
</evidence>
<feature type="coiled-coil region" evidence="12">
    <location>
        <begin position="577"/>
        <end position="615"/>
    </location>
</feature>
<dbReference type="Gene3D" id="3.30.565.10">
    <property type="entry name" value="Histidine kinase-like ATPase, C-terminal domain"/>
    <property type="match status" value="1"/>
</dbReference>
<keyword evidence="6" id="KW-0812">Transmembrane</keyword>
<dbReference type="NCBIfam" id="TIGR00229">
    <property type="entry name" value="sensory_box"/>
    <property type="match status" value="1"/>
</dbReference>
<dbReference type="InterPro" id="IPR013656">
    <property type="entry name" value="PAS_4"/>
</dbReference>
<dbReference type="SUPFAM" id="SSF55785">
    <property type="entry name" value="PYP-like sensor domain (PAS domain)"/>
    <property type="match status" value="2"/>
</dbReference>
<dbReference type="InterPro" id="IPR003594">
    <property type="entry name" value="HATPase_dom"/>
</dbReference>
<feature type="domain" description="Histidine kinase" evidence="13">
    <location>
        <begin position="622"/>
        <end position="838"/>
    </location>
</feature>
<dbReference type="InterPro" id="IPR036097">
    <property type="entry name" value="HisK_dim/P_sf"/>
</dbReference>
<proteinExistence type="predicted"/>
<evidence type="ECO:0000256" key="12">
    <source>
        <dbReference type="SAM" id="Coils"/>
    </source>
</evidence>
<feature type="domain" description="PAC" evidence="15">
    <location>
        <begin position="541"/>
        <end position="593"/>
    </location>
</feature>
<dbReference type="InterPro" id="IPR000014">
    <property type="entry name" value="PAS"/>
</dbReference>
<comment type="caution">
    <text evidence="17">The sequence shown here is derived from an EMBL/GenBank/DDBJ whole genome shotgun (WGS) entry which is preliminary data.</text>
</comment>
<dbReference type="PROSITE" id="PS50839">
    <property type="entry name" value="CHASE"/>
    <property type="match status" value="1"/>
</dbReference>
<dbReference type="FunFam" id="3.30.565.10:FF:000006">
    <property type="entry name" value="Sensor histidine kinase WalK"/>
    <property type="match status" value="1"/>
</dbReference>
<dbReference type="PROSITE" id="PS50112">
    <property type="entry name" value="PAS"/>
    <property type="match status" value="2"/>
</dbReference>
<comment type="subcellular location">
    <subcellularLocation>
        <location evidence="2">Cell membrane</location>
    </subcellularLocation>
</comment>
<evidence type="ECO:0000256" key="6">
    <source>
        <dbReference type="ARBA" id="ARBA00022692"/>
    </source>
</evidence>
<dbReference type="Pfam" id="PF03924">
    <property type="entry name" value="CHASE"/>
    <property type="match status" value="1"/>
</dbReference>
<dbReference type="EC" id="2.7.13.3" evidence="3"/>
<keyword evidence="12" id="KW-0175">Coiled coil</keyword>
<dbReference type="SMART" id="SM00086">
    <property type="entry name" value="PAC"/>
    <property type="match status" value="1"/>
</dbReference>
<dbReference type="InterPro" id="IPR000700">
    <property type="entry name" value="PAS-assoc_C"/>
</dbReference>
<dbReference type="InterPro" id="IPR003661">
    <property type="entry name" value="HisK_dim/P_dom"/>
</dbReference>
<dbReference type="EMBL" id="BONQ01000068">
    <property type="protein sequence ID" value="GIG46289.1"/>
    <property type="molecule type" value="Genomic_DNA"/>
</dbReference>
<evidence type="ECO:0000256" key="8">
    <source>
        <dbReference type="ARBA" id="ARBA00022989"/>
    </source>
</evidence>
<gene>
    <name evidence="17" type="ORF">Dsi01nite_043300</name>
</gene>
<dbReference type="InterPro" id="IPR042240">
    <property type="entry name" value="CHASE_sf"/>
</dbReference>
<evidence type="ECO:0000256" key="3">
    <source>
        <dbReference type="ARBA" id="ARBA00012438"/>
    </source>
</evidence>
<sequence length="852" mass="92118">MVGVRLQVFGVVLLGLLVSGGAGLLMHRVEMDNAGQALDRRVAAAQESVASTAQRYVDAVQLTAGSLEALPKIDAASFTTATAPLGQLWLPGATSIDLVVSVPDSSVAAAQADWRALGAAGLTLRGTAGVGRHYFTVLQRTLGEGAGPGAGADAGDVGQDLTGSAEASAALERAGRIGLPAISDPYVLPRDTGLPPQDRQQSVVLLQRVVDRVTGELRGFVQMTVRMQDFFVDTMLQPSRELLDVTLSALDGSGWQPMARMERHDAGAGDLRRTVLVQVADQQWQLAAGTDGTALIGADGHLDEGMVFGGLALTLVTALLVYTLATSRRRAEDRVTQATADLRHQATLLSAVMNTIGDGVVVFDPDGAAVWVNPTARGLLGHDIDRHPPAEWPELLEAYEADGVTPYQFRALVRQQVESQIELVVRGRRLDVRLRTLVGQDGAGGAVAVLRDVTELHEADEKVRASEELLQLLLDGARDYAIYMLDRQGVIESWSGNAERLTGYRADEAIGHSYGMFFTAEEGAAGVPRRILDQAAEHGRVEIDGPRVRRNGSRFWAHGLLTAVRHPDGTVRGFVKVSQDITERKTAERAVEQLNAELEVRVAERTADLREANAELESFSYSVSHDLRAPLRAVDGFAKMLALDHGDALDEQGRRYLARIRAGAQHMGDLIDGLLAFSRLQRQEMASLRVHLDQLVADVWEELGVERGTRDITLSVGDLPDAQGDPRLIRHVVANLVGNAVKYTRDVSPARIEIGHRVGPLSGEVMYYVKDNGAGFDMRYADKLFKVFQRLHRAEDYEGTGIGLALTHRIVLRHGGQIWADAVPGEGATFYFTLPAYENTGHTGHMLLEVGG</sequence>
<evidence type="ECO:0000256" key="9">
    <source>
        <dbReference type="ARBA" id="ARBA00023012"/>
    </source>
</evidence>
<dbReference type="Gene3D" id="3.30.450.350">
    <property type="entry name" value="CHASE domain"/>
    <property type="match status" value="1"/>
</dbReference>
<evidence type="ECO:0000313" key="18">
    <source>
        <dbReference type="Proteomes" id="UP000660611"/>
    </source>
</evidence>
<keyword evidence="7" id="KW-0418">Kinase</keyword>
<feature type="domain" description="PAS" evidence="14">
    <location>
        <begin position="345"/>
        <end position="381"/>
    </location>
</feature>
<dbReference type="AlphaFoldDB" id="A0A919PLS5"/>
<dbReference type="PANTHER" id="PTHR42878">
    <property type="entry name" value="TWO-COMPONENT HISTIDINE KINASE"/>
    <property type="match status" value="1"/>
</dbReference>
<evidence type="ECO:0000256" key="4">
    <source>
        <dbReference type="ARBA" id="ARBA00022553"/>
    </source>
</evidence>
<dbReference type="CDD" id="cd00130">
    <property type="entry name" value="PAS"/>
    <property type="match status" value="1"/>
</dbReference>
<evidence type="ECO:0000256" key="7">
    <source>
        <dbReference type="ARBA" id="ARBA00022777"/>
    </source>
</evidence>